<dbReference type="SUPFAM" id="SSF52540">
    <property type="entry name" value="P-loop containing nucleoside triphosphate hydrolases"/>
    <property type="match status" value="1"/>
</dbReference>
<protein>
    <recommendedName>
        <fullName evidence="3">DNA primase/helicase</fullName>
    </recommendedName>
</protein>
<dbReference type="Gene3D" id="3.40.1360.10">
    <property type="match status" value="1"/>
</dbReference>
<dbReference type="InterPro" id="IPR027032">
    <property type="entry name" value="Twinkle-like"/>
</dbReference>
<evidence type="ECO:0008006" key="3">
    <source>
        <dbReference type="Google" id="ProtNLM"/>
    </source>
</evidence>
<dbReference type="SUPFAM" id="SSF56731">
    <property type="entry name" value="DNA primase core"/>
    <property type="match status" value="1"/>
</dbReference>
<name>A0AA96R3R7_9CAUD</name>
<proteinExistence type="predicted"/>
<dbReference type="PANTHER" id="PTHR12873:SF0">
    <property type="entry name" value="TWINKLE MTDNA HELICASE"/>
    <property type="match status" value="1"/>
</dbReference>
<evidence type="ECO:0000256" key="1">
    <source>
        <dbReference type="SAM" id="MobiDB-lite"/>
    </source>
</evidence>
<feature type="region of interest" description="Disordered" evidence="1">
    <location>
        <begin position="644"/>
        <end position="671"/>
    </location>
</feature>
<dbReference type="InterPro" id="IPR027417">
    <property type="entry name" value="P-loop_NTPase"/>
</dbReference>
<dbReference type="Gene3D" id="3.40.50.300">
    <property type="entry name" value="P-loop containing nucleotide triphosphate hydrolases"/>
    <property type="match status" value="1"/>
</dbReference>
<dbReference type="PANTHER" id="PTHR12873">
    <property type="entry name" value="T7-LIKE MITOCHONDRIAL DNA HELICASE"/>
    <property type="match status" value="1"/>
</dbReference>
<evidence type="ECO:0000313" key="2">
    <source>
        <dbReference type="EMBL" id="WNO47441.1"/>
    </source>
</evidence>
<dbReference type="EMBL" id="OR481006">
    <property type="protein sequence ID" value="WNO47441.1"/>
    <property type="molecule type" value="Genomic_DNA"/>
</dbReference>
<organism evidence="2">
    <name type="scientific">Staphylococcus phage vB_VibM_10AMN12</name>
    <dbReference type="NCBI Taxonomy" id="3076785"/>
    <lineage>
        <taxon>Viruses</taxon>
        <taxon>Duplodnaviria</taxon>
        <taxon>Heunggongvirae</taxon>
        <taxon>Uroviricota</taxon>
        <taxon>Caudoviricetes</taxon>
    </lineage>
</organism>
<accession>A0AA96R3R7</accession>
<dbReference type="GO" id="GO:0043139">
    <property type="term" value="F:5'-3' DNA helicase activity"/>
    <property type="evidence" value="ECO:0007669"/>
    <property type="project" value="InterPro"/>
</dbReference>
<sequence>MSEYQDDGVAIGVHMHCIANEFPKRPDGKTRRPCNSSDALMCYEKTKPDGETYYDAVCYSCRQFFHPEEVHKSSVAEQIGADPESGVIKEKKKFENKASKKAKITREEVKELWGRTGGKEGNSAKGYRGLSDESLKFYGFRVEHDQEGNVKAVYFPETLDYKLVGYKSRHDPKNFGYGNLGKTGSGNQLSGQCRFPDGGRYCLLVGGEFDLIAAQDMLREYQRQKGQLDYDRYAVVSPTAGEPSAVKQCRKEYEWFDKFDVIVLGLDNDDVGIEVMEELANVLPKDKVRIARWSGKDPNKMLQDGKQKQFLSDFFGAKELVDTGVYNAANGMLEDVIDVLTTPRIELPPFARRLQEMTKGSGLFTRSIYSLIGDTSVGKSTFIDAWIFYWMFELKHHKVGIVSIEATKGEWVAGMLSTYLAHNLWWIPQDEIRNYMETPEVKEKINHFFYNEFGESRFAIVDDREGTVQSLQKCIERLDRQYGCTIIVNDVLTDILRVEDMEAQARHFNWQSNFVKGGTTIFNILHTRKPSGNRGGRPTFPDEFDAYGNSIFVQKAAGNFVIGRNKEAPNGDWIEQNTTYLRVPKLRKGITGDGGAWFYDGETRQVYDRDEYFKDNPEKLPAGYDLTVSSFDRAYWEEGGRGWDGISDKKYQPKNKPKQTDETDFMDGVNL</sequence>
<reference evidence="2" key="1">
    <citation type="submission" date="2023-08" db="EMBL/GenBank/DDBJ databases">
        <authorList>
            <person name="Nazir A."/>
        </authorList>
    </citation>
    <scope>NUCLEOTIDE SEQUENCE</scope>
</reference>
<dbReference type="GO" id="GO:0003697">
    <property type="term" value="F:single-stranded DNA binding"/>
    <property type="evidence" value="ECO:0007669"/>
    <property type="project" value="InterPro"/>
</dbReference>